<evidence type="ECO:0000256" key="3">
    <source>
        <dbReference type="SAM" id="SignalP"/>
    </source>
</evidence>
<dbReference type="OrthoDB" id="1426688at2"/>
<feature type="compositionally biased region" description="Acidic residues" evidence="2">
    <location>
        <begin position="34"/>
        <end position="60"/>
    </location>
</feature>
<feature type="signal peptide" evidence="3">
    <location>
        <begin position="1"/>
        <end position="21"/>
    </location>
</feature>
<feature type="coiled-coil region" evidence="1">
    <location>
        <begin position="226"/>
        <end position="253"/>
    </location>
</feature>
<sequence length="349" mass="38300">MKLNFLRSTARPALFFSLALAGLLLVNCSKDDDNPPEYDFEDQFEDLDELPDVDDPDPEITEPNTGKVEESAAKQDLTNDLADGGDLSTETEQSLEAVGDFSETLSLENQQAAADLTSEKIEEIFNAEELSSDLQDLEAALENAPAEVLNLLPVIDLGDNLVVTEGSSVVQNDFTRGKASTKQQTSGCEAAAQAAYEKAMADPIAKHEENLGIIEANYVRRVGEAELRADNRLEALNQTYEDYKSQFQAAAIQLLELADSYADTNPDIAEEIRELALIFTVSSRQALKEWYAAGVSTINQKEILEVQTAEEIRDEKLEIENANFEAIKEEAQNKLQAALNECHDQGSGS</sequence>
<protein>
    <submittedName>
        <fullName evidence="4">Uncharacterized protein</fullName>
    </submittedName>
</protein>
<feature type="chain" id="PRO_5029573648" evidence="3">
    <location>
        <begin position="22"/>
        <end position="349"/>
    </location>
</feature>
<dbReference type="AlphaFoldDB" id="A0A7K1LN02"/>
<name>A0A7K1LN02_9FLAO</name>
<evidence type="ECO:0000313" key="4">
    <source>
        <dbReference type="EMBL" id="MUP42185.1"/>
    </source>
</evidence>
<keyword evidence="1" id="KW-0175">Coiled coil</keyword>
<feature type="region of interest" description="Disordered" evidence="2">
    <location>
        <begin position="34"/>
        <end position="91"/>
    </location>
</feature>
<keyword evidence="3" id="KW-0732">Signal</keyword>
<gene>
    <name evidence="4" type="ORF">FLP08_06340</name>
</gene>
<accession>A0A7K1LN02</accession>
<keyword evidence="5" id="KW-1185">Reference proteome</keyword>
<reference evidence="4 5" key="1">
    <citation type="submission" date="2019-07" db="EMBL/GenBank/DDBJ databases">
        <title>Gramella aestuarii sp. nov., isolated from a tidal flat, and emended description of Gramella echinicola.</title>
        <authorList>
            <person name="Liu L."/>
        </authorList>
    </citation>
    <scope>NUCLEOTIDE SEQUENCE [LARGE SCALE GENOMIC DNA]</scope>
    <source>
        <strain evidence="4 5">BS12</strain>
    </source>
</reference>
<evidence type="ECO:0000256" key="2">
    <source>
        <dbReference type="SAM" id="MobiDB-lite"/>
    </source>
</evidence>
<organism evidence="4 5">
    <name type="scientific">Christiangramia aestuarii</name>
    <dbReference type="NCBI Taxonomy" id="1028746"/>
    <lineage>
        <taxon>Bacteria</taxon>
        <taxon>Pseudomonadati</taxon>
        <taxon>Bacteroidota</taxon>
        <taxon>Flavobacteriia</taxon>
        <taxon>Flavobacteriales</taxon>
        <taxon>Flavobacteriaceae</taxon>
        <taxon>Christiangramia</taxon>
    </lineage>
</organism>
<dbReference type="RefSeq" id="WP_156275139.1">
    <property type="nucleotide sequence ID" value="NZ_BAABGI010000001.1"/>
</dbReference>
<dbReference type="Proteomes" id="UP000460416">
    <property type="component" value="Unassembled WGS sequence"/>
</dbReference>
<evidence type="ECO:0000313" key="5">
    <source>
        <dbReference type="Proteomes" id="UP000460416"/>
    </source>
</evidence>
<evidence type="ECO:0000256" key="1">
    <source>
        <dbReference type="SAM" id="Coils"/>
    </source>
</evidence>
<dbReference type="EMBL" id="VJVW01000002">
    <property type="protein sequence ID" value="MUP42185.1"/>
    <property type="molecule type" value="Genomic_DNA"/>
</dbReference>
<feature type="coiled-coil region" evidence="1">
    <location>
        <begin position="312"/>
        <end position="341"/>
    </location>
</feature>
<proteinExistence type="predicted"/>
<comment type="caution">
    <text evidence="4">The sequence shown here is derived from an EMBL/GenBank/DDBJ whole genome shotgun (WGS) entry which is preliminary data.</text>
</comment>